<dbReference type="InterPro" id="IPR036388">
    <property type="entry name" value="WH-like_DNA-bd_sf"/>
</dbReference>
<dbReference type="SUPFAM" id="SSF88946">
    <property type="entry name" value="Sigma2 domain of RNA polymerase sigma factors"/>
    <property type="match status" value="1"/>
</dbReference>
<evidence type="ECO:0000256" key="2">
    <source>
        <dbReference type="ARBA" id="ARBA00023015"/>
    </source>
</evidence>
<keyword evidence="3" id="KW-0731">Sigma factor</keyword>
<proteinExistence type="inferred from homology"/>
<evidence type="ECO:0000313" key="7">
    <source>
        <dbReference type="EMBL" id="KMS58839.1"/>
    </source>
</evidence>
<name>A0A0J7Y4N8_9SPHN</name>
<evidence type="ECO:0000313" key="8">
    <source>
        <dbReference type="Proteomes" id="UP000052232"/>
    </source>
</evidence>
<keyword evidence="8" id="KW-1185">Reference proteome</keyword>
<dbReference type="Gene3D" id="1.10.1740.10">
    <property type="match status" value="1"/>
</dbReference>
<comment type="similarity">
    <text evidence="1">Belongs to the sigma-70 factor family. ECF subfamily.</text>
</comment>
<dbReference type="PANTHER" id="PTHR43133:SF63">
    <property type="entry name" value="RNA POLYMERASE SIGMA FACTOR FECI-RELATED"/>
    <property type="match status" value="1"/>
</dbReference>
<dbReference type="InterPro" id="IPR039425">
    <property type="entry name" value="RNA_pol_sigma-70-like"/>
</dbReference>
<dbReference type="GO" id="GO:0006352">
    <property type="term" value="P:DNA-templated transcription initiation"/>
    <property type="evidence" value="ECO:0007669"/>
    <property type="project" value="InterPro"/>
</dbReference>
<dbReference type="InterPro" id="IPR013249">
    <property type="entry name" value="RNA_pol_sigma70_r4_t2"/>
</dbReference>
<evidence type="ECO:0000259" key="6">
    <source>
        <dbReference type="Pfam" id="PF08281"/>
    </source>
</evidence>
<sequence length="181" mass="20186">MPGEHPGGGLSAATDGAFTAILRETYSAEAPGLVRYFRHRMRDDEDANDLMQEAFARLAAHMRTKMLVHPASYLQRIARNLLVDRMRSARSAEATRGPALDEVPELGTAPEQSFGIERQDVMRLYKAAVDGLPDQTRQVFLMHRVENLTYREIGEKLGIAVPTVQYHLGRALARIAQALDD</sequence>
<dbReference type="CDD" id="cd06171">
    <property type="entry name" value="Sigma70_r4"/>
    <property type="match status" value="1"/>
</dbReference>
<organism evidence="7 8">
    <name type="scientific">Sphingobium cupriresistens LL01</name>
    <dbReference type="NCBI Taxonomy" id="1420583"/>
    <lineage>
        <taxon>Bacteria</taxon>
        <taxon>Pseudomonadati</taxon>
        <taxon>Pseudomonadota</taxon>
        <taxon>Alphaproteobacteria</taxon>
        <taxon>Sphingomonadales</taxon>
        <taxon>Sphingomonadaceae</taxon>
        <taxon>Sphingobium</taxon>
    </lineage>
</organism>
<dbReference type="GO" id="GO:0016987">
    <property type="term" value="F:sigma factor activity"/>
    <property type="evidence" value="ECO:0007669"/>
    <property type="project" value="UniProtKB-KW"/>
</dbReference>
<dbReference type="InterPro" id="IPR014284">
    <property type="entry name" value="RNA_pol_sigma-70_dom"/>
</dbReference>
<comment type="caution">
    <text evidence="7">The sequence shown here is derived from an EMBL/GenBank/DDBJ whole genome shotgun (WGS) entry which is preliminary data.</text>
</comment>
<dbReference type="Pfam" id="PF04542">
    <property type="entry name" value="Sigma70_r2"/>
    <property type="match status" value="1"/>
</dbReference>
<evidence type="ECO:0000256" key="1">
    <source>
        <dbReference type="ARBA" id="ARBA00010641"/>
    </source>
</evidence>
<dbReference type="SUPFAM" id="SSF88659">
    <property type="entry name" value="Sigma3 and sigma4 domains of RNA polymerase sigma factors"/>
    <property type="match status" value="1"/>
</dbReference>
<accession>A0A0J7Y4N8</accession>
<dbReference type="InterPro" id="IPR007627">
    <property type="entry name" value="RNA_pol_sigma70_r2"/>
</dbReference>
<dbReference type="PANTHER" id="PTHR43133">
    <property type="entry name" value="RNA POLYMERASE ECF-TYPE SIGMA FACTO"/>
    <property type="match status" value="1"/>
</dbReference>
<dbReference type="InterPro" id="IPR013325">
    <property type="entry name" value="RNA_pol_sigma_r2"/>
</dbReference>
<dbReference type="STRING" id="1420583.V473_09345"/>
<gene>
    <name evidence="7" type="ORF">V473_09345</name>
</gene>
<dbReference type="PATRIC" id="fig|1420583.3.peg.1879"/>
<feature type="domain" description="RNA polymerase sigma factor 70 region 4 type 2" evidence="6">
    <location>
        <begin position="125"/>
        <end position="175"/>
    </location>
</feature>
<feature type="domain" description="RNA polymerase sigma-70 region 2" evidence="5">
    <location>
        <begin position="26"/>
        <end position="90"/>
    </location>
</feature>
<dbReference type="AlphaFoldDB" id="A0A0J7Y4N8"/>
<reference evidence="7 8" key="1">
    <citation type="journal article" date="2015" name="G3 (Bethesda)">
        <title>Insights into Ongoing Evolution of the Hexachlorocyclohexane Catabolic Pathway from Comparative Genomics of Ten Sphingomonadaceae Strains.</title>
        <authorList>
            <person name="Pearce S.L."/>
            <person name="Oakeshott J.G."/>
            <person name="Pandey G."/>
        </authorList>
    </citation>
    <scope>NUCLEOTIDE SEQUENCE [LARGE SCALE GENOMIC DNA]</scope>
    <source>
        <strain evidence="7 8">LL01</strain>
    </source>
</reference>
<protein>
    <recommendedName>
        <fullName evidence="9">RNA polymerase subunit sigma-24</fullName>
    </recommendedName>
</protein>
<evidence type="ECO:0000256" key="3">
    <source>
        <dbReference type="ARBA" id="ARBA00023082"/>
    </source>
</evidence>
<evidence type="ECO:0000259" key="5">
    <source>
        <dbReference type="Pfam" id="PF04542"/>
    </source>
</evidence>
<dbReference type="RefSeq" id="WP_066602818.1">
    <property type="nucleotide sequence ID" value="NZ_KQ130434.1"/>
</dbReference>
<evidence type="ECO:0008006" key="9">
    <source>
        <dbReference type="Google" id="ProtNLM"/>
    </source>
</evidence>
<dbReference type="NCBIfam" id="TIGR02937">
    <property type="entry name" value="sigma70-ECF"/>
    <property type="match status" value="1"/>
</dbReference>
<keyword evidence="4" id="KW-0804">Transcription</keyword>
<keyword evidence="2" id="KW-0805">Transcription regulation</keyword>
<dbReference type="EMBL" id="JACT01000001">
    <property type="protein sequence ID" value="KMS58839.1"/>
    <property type="molecule type" value="Genomic_DNA"/>
</dbReference>
<dbReference type="Gene3D" id="1.10.10.10">
    <property type="entry name" value="Winged helix-like DNA-binding domain superfamily/Winged helix DNA-binding domain"/>
    <property type="match status" value="1"/>
</dbReference>
<evidence type="ECO:0000256" key="4">
    <source>
        <dbReference type="ARBA" id="ARBA00023163"/>
    </source>
</evidence>
<dbReference type="Pfam" id="PF08281">
    <property type="entry name" value="Sigma70_r4_2"/>
    <property type="match status" value="1"/>
</dbReference>
<dbReference type="GO" id="GO:0003677">
    <property type="term" value="F:DNA binding"/>
    <property type="evidence" value="ECO:0007669"/>
    <property type="project" value="InterPro"/>
</dbReference>
<dbReference type="InterPro" id="IPR013324">
    <property type="entry name" value="RNA_pol_sigma_r3/r4-like"/>
</dbReference>
<dbReference type="Proteomes" id="UP000052232">
    <property type="component" value="Unassembled WGS sequence"/>
</dbReference>